<gene>
    <name evidence="1" type="ORF">DES53_103304</name>
</gene>
<dbReference type="AlphaFoldDB" id="A0A366HP75"/>
<accession>A0A366HP75</accession>
<name>A0A366HP75_9BACT</name>
<dbReference type="Proteomes" id="UP000253426">
    <property type="component" value="Unassembled WGS sequence"/>
</dbReference>
<proteinExistence type="predicted"/>
<sequence>MGSTALMPCTLAKLPCGVIYTEVFAEYLAGVYLKHAEAHPRRVMTLDYIRCASGPMKGRAWWQVLWVPQETVPEYRCYRMGRIIVHIPKNVQHGLRERCLDFENGRVVVKP</sequence>
<dbReference type="EMBL" id="QNRR01000003">
    <property type="protein sequence ID" value="RBP45306.1"/>
    <property type="molecule type" value="Genomic_DNA"/>
</dbReference>
<keyword evidence="2" id="KW-1185">Reference proteome</keyword>
<evidence type="ECO:0000313" key="2">
    <source>
        <dbReference type="Proteomes" id="UP000253426"/>
    </source>
</evidence>
<comment type="caution">
    <text evidence="1">The sequence shown here is derived from an EMBL/GenBank/DDBJ whole genome shotgun (WGS) entry which is preliminary data.</text>
</comment>
<organism evidence="1 2">
    <name type="scientific">Roseimicrobium gellanilyticum</name>
    <dbReference type="NCBI Taxonomy" id="748857"/>
    <lineage>
        <taxon>Bacteria</taxon>
        <taxon>Pseudomonadati</taxon>
        <taxon>Verrucomicrobiota</taxon>
        <taxon>Verrucomicrobiia</taxon>
        <taxon>Verrucomicrobiales</taxon>
        <taxon>Verrucomicrobiaceae</taxon>
        <taxon>Roseimicrobium</taxon>
    </lineage>
</organism>
<evidence type="ECO:0000313" key="1">
    <source>
        <dbReference type="EMBL" id="RBP45306.1"/>
    </source>
</evidence>
<protein>
    <submittedName>
        <fullName evidence="1">Uncharacterized protein</fullName>
    </submittedName>
</protein>
<reference evidence="1 2" key="1">
    <citation type="submission" date="2018-06" db="EMBL/GenBank/DDBJ databases">
        <title>Genomic Encyclopedia of Type Strains, Phase IV (KMG-IV): sequencing the most valuable type-strain genomes for metagenomic binning, comparative biology and taxonomic classification.</title>
        <authorList>
            <person name="Goeker M."/>
        </authorList>
    </citation>
    <scope>NUCLEOTIDE SEQUENCE [LARGE SCALE GENOMIC DNA]</scope>
    <source>
        <strain evidence="1 2">DSM 25532</strain>
    </source>
</reference>